<organism evidence="1 3">
    <name type="scientific">Didymodactylos carnosus</name>
    <dbReference type="NCBI Taxonomy" id="1234261"/>
    <lineage>
        <taxon>Eukaryota</taxon>
        <taxon>Metazoa</taxon>
        <taxon>Spiralia</taxon>
        <taxon>Gnathifera</taxon>
        <taxon>Rotifera</taxon>
        <taxon>Eurotatoria</taxon>
        <taxon>Bdelloidea</taxon>
        <taxon>Philodinida</taxon>
        <taxon>Philodinidae</taxon>
        <taxon>Didymodactylos</taxon>
    </lineage>
</organism>
<dbReference type="EMBL" id="CAJOBC010006553">
    <property type="protein sequence ID" value="CAF3902759.1"/>
    <property type="molecule type" value="Genomic_DNA"/>
</dbReference>
<dbReference type="Proteomes" id="UP000663829">
    <property type="component" value="Unassembled WGS sequence"/>
</dbReference>
<reference evidence="1" key="1">
    <citation type="submission" date="2021-02" db="EMBL/GenBank/DDBJ databases">
        <authorList>
            <person name="Nowell W R."/>
        </authorList>
    </citation>
    <scope>NUCLEOTIDE SEQUENCE</scope>
</reference>
<dbReference type="SUPFAM" id="SSF52266">
    <property type="entry name" value="SGNH hydrolase"/>
    <property type="match status" value="1"/>
</dbReference>
<dbReference type="OrthoDB" id="10064119at2759"/>
<dbReference type="InterPro" id="IPR036514">
    <property type="entry name" value="SGNH_hydro_sf"/>
</dbReference>
<accession>A0A814RWY0</accession>
<dbReference type="Proteomes" id="UP000681722">
    <property type="component" value="Unassembled WGS sequence"/>
</dbReference>
<keyword evidence="3" id="KW-1185">Reference proteome</keyword>
<comment type="caution">
    <text evidence="1">The sequence shown here is derived from an EMBL/GenBank/DDBJ whole genome shotgun (WGS) entry which is preliminary data.</text>
</comment>
<sequence>KRKLQSIHLQTDIRSFPQGGTLERVSQLIHQGRLDETLSSSQPATFILGTNNLTVEQPTAAIEKVKNLVHIMKKNDSTCNLNFVLVPPRRFESILDDVNIADSVKMFNDDLQQLSSQLNFKTIDLGISLEYVSRRDGIHLTPEGVNKITKTLIRTLKSKILHYCVSHTGLMSKNYQDEQTDDEDAKAYKRLCSKHRQVKRRQRLTSLFCPDASTLTDSSVICTQAFTFSDEEDNNNYNTSTDSPTLYSQNFLFFDEENNNDTNHTDNGILTANVEFENCYDDKKSQNFDTDFIVDSMFDIHDTEPKIELEIAKYICQANLDKTKTNHLLTLLNHVHDQRQLPPSSSIDLWDKLNIKFEYTKIEYCTSCTLEINGSSCLCNSTNKQISSELIIFPTVKEIERIVNNNYDLMLNYKLQKDDNLDDIVLARIVEVPRPFRNNEQNTILLCLWHSPRAPTANQLLGRIVEDISRLLESGIYININGLGYVHFDLYVQGVCADGPGQSKITQIVAHNGYYACRVCELQGIYSARDKTCTYSWSSFVHTNPRFRTRDRFELCLKKVERLFNMGNTDINVYGIKGISPLNQLIFLPTQSIYDYFHLCLEIVIMFSSESCLHGLYKLAHGTKHLGEQIAYWYTIHRAIHSMSIKNQPGIIHNGCLIDGYIDEFIIQKYQQQFDNAFFLKFFCSPDRALRSKCFFLSFHDARFIVCTPIDNELEHD</sequence>
<name>A0A814RWY0_9BILA</name>
<evidence type="ECO:0000313" key="3">
    <source>
        <dbReference type="Proteomes" id="UP000663829"/>
    </source>
</evidence>
<gene>
    <name evidence="1" type="ORF">GPM918_LOCUS20586</name>
    <name evidence="2" type="ORF">SRO942_LOCUS20583</name>
</gene>
<evidence type="ECO:0000313" key="2">
    <source>
        <dbReference type="EMBL" id="CAF3902759.1"/>
    </source>
</evidence>
<dbReference type="Gene3D" id="3.40.50.1110">
    <property type="entry name" value="SGNH hydrolase"/>
    <property type="match status" value="1"/>
</dbReference>
<protein>
    <submittedName>
        <fullName evidence="1">Uncharacterized protein</fullName>
    </submittedName>
</protein>
<evidence type="ECO:0000313" key="1">
    <source>
        <dbReference type="EMBL" id="CAF1139045.1"/>
    </source>
</evidence>
<feature type="non-terminal residue" evidence="1">
    <location>
        <position position="1"/>
    </location>
</feature>
<dbReference type="EMBL" id="CAJNOQ010006553">
    <property type="protein sequence ID" value="CAF1139045.1"/>
    <property type="molecule type" value="Genomic_DNA"/>
</dbReference>
<proteinExistence type="predicted"/>
<dbReference type="AlphaFoldDB" id="A0A814RWY0"/>